<dbReference type="STRING" id="459525.SAMN04488137_0973"/>
<dbReference type="Pfam" id="PF00685">
    <property type="entry name" value="Sulfotransfer_1"/>
    <property type="match status" value="1"/>
</dbReference>
<dbReference type="InterPro" id="IPR000863">
    <property type="entry name" value="Sulfotransferase_dom"/>
</dbReference>
<evidence type="ECO:0000313" key="5">
    <source>
        <dbReference type="Proteomes" id="UP000199544"/>
    </source>
</evidence>
<gene>
    <name evidence="4" type="ORF">SAMN04488137_0973</name>
</gene>
<evidence type="ECO:0000256" key="1">
    <source>
        <dbReference type="ARBA" id="ARBA00005771"/>
    </source>
</evidence>
<protein>
    <submittedName>
        <fullName evidence="4">Sulfotransferase domain-containing protein</fullName>
    </submittedName>
</protein>
<keyword evidence="2 4" id="KW-0808">Transferase</keyword>
<keyword evidence="5" id="KW-1185">Reference proteome</keyword>
<sequence>MTNTSLPPFLMTSVPKSGTHMLHQILNGIPGISMDIQNGKKKFFFDTITQKPEFFLELYRDHHFRLTELKANEFGLGHVFYTKEYADILQSLQMKHIFLYRDPRDVLVSLAYFIGKNWSEHPLHTLFNSPEMTVKLKLITLLYGTPRWPDFQTYMSRFYRWLEDEDTLHVRFEDLIRNEEDRKETLSRIVNYLYGDIVSLVSKEEMLEYMIGNINPQSSATFRSGKIGSWNNEFDGLIKQIFKEKAGDLLIRSGYEHDYSW</sequence>
<dbReference type="SUPFAM" id="SSF52540">
    <property type="entry name" value="P-loop containing nucleoside triphosphate hydrolases"/>
    <property type="match status" value="1"/>
</dbReference>
<accession>A0A1G9UK42</accession>
<reference evidence="5" key="1">
    <citation type="submission" date="2016-10" db="EMBL/GenBank/DDBJ databases">
        <authorList>
            <person name="Varghese N."/>
            <person name="Submissions S."/>
        </authorList>
    </citation>
    <scope>NUCLEOTIDE SEQUENCE [LARGE SCALE GENOMIC DNA]</scope>
    <source>
        <strain evidence="5">CGMCC 1.6854</strain>
    </source>
</reference>
<dbReference type="Proteomes" id="UP000199544">
    <property type="component" value="Unassembled WGS sequence"/>
</dbReference>
<name>A0A1G9UK42_9BACL</name>
<organism evidence="4 5">
    <name type="scientific">Fictibacillus solisalsi</name>
    <dbReference type="NCBI Taxonomy" id="459525"/>
    <lineage>
        <taxon>Bacteria</taxon>
        <taxon>Bacillati</taxon>
        <taxon>Bacillota</taxon>
        <taxon>Bacilli</taxon>
        <taxon>Bacillales</taxon>
        <taxon>Fictibacillaceae</taxon>
        <taxon>Fictibacillus</taxon>
    </lineage>
</organism>
<proteinExistence type="inferred from homology"/>
<dbReference type="InterPro" id="IPR027417">
    <property type="entry name" value="P-loop_NTPase"/>
</dbReference>
<evidence type="ECO:0000259" key="3">
    <source>
        <dbReference type="Pfam" id="PF00685"/>
    </source>
</evidence>
<dbReference type="PANTHER" id="PTHR11783">
    <property type="entry name" value="SULFOTRANSFERASE SULT"/>
    <property type="match status" value="1"/>
</dbReference>
<comment type="similarity">
    <text evidence="1">Belongs to the sulfotransferase 1 family.</text>
</comment>
<dbReference type="RefSeq" id="WP_090232963.1">
    <property type="nucleotide sequence ID" value="NZ_FNHW01000001.1"/>
</dbReference>
<dbReference type="OrthoDB" id="570215at2"/>
<feature type="domain" description="Sulfotransferase" evidence="3">
    <location>
        <begin position="8"/>
        <end position="244"/>
    </location>
</feature>
<dbReference type="AlphaFoldDB" id="A0A1G9UK42"/>
<evidence type="ECO:0000256" key="2">
    <source>
        <dbReference type="ARBA" id="ARBA00022679"/>
    </source>
</evidence>
<evidence type="ECO:0000313" key="4">
    <source>
        <dbReference type="EMBL" id="SDM60256.1"/>
    </source>
</evidence>
<dbReference type="EMBL" id="FNHW01000001">
    <property type="protein sequence ID" value="SDM60256.1"/>
    <property type="molecule type" value="Genomic_DNA"/>
</dbReference>
<dbReference type="GO" id="GO:0008146">
    <property type="term" value="F:sulfotransferase activity"/>
    <property type="evidence" value="ECO:0007669"/>
    <property type="project" value="InterPro"/>
</dbReference>
<dbReference type="Gene3D" id="3.40.50.300">
    <property type="entry name" value="P-loop containing nucleotide triphosphate hydrolases"/>
    <property type="match status" value="1"/>
</dbReference>